<keyword evidence="6" id="KW-1185">Reference proteome</keyword>
<organism evidence="5 6">
    <name type="scientific">Helianthus annuus</name>
    <name type="common">Common sunflower</name>
    <dbReference type="NCBI Taxonomy" id="4232"/>
    <lineage>
        <taxon>Eukaryota</taxon>
        <taxon>Viridiplantae</taxon>
        <taxon>Streptophyta</taxon>
        <taxon>Embryophyta</taxon>
        <taxon>Tracheophyta</taxon>
        <taxon>Spermatophyta</taxon>
        <taxon>Magnoliopsida</taxon>
        <taxon>eudicotyledons</taxon>
        <taxon>Gunneridae</taxon>
        <taxon>Pentapetalae</taxon>
        <taxon>asterids</taxon>
        <taxon>campanulids</taxon>
        <taxon>Asterales</taxon>
        <taxon>Asteraceae</taxon>
        <taxon>Asteroideae</taxon>
        <taxon>Heliantheae alliance</taxon>
        <taxon>Heliantheae</taxon>
        <taxon>Helianthus</taxon>
    </lineage>
</organism>
<dbReference type="PANTHER" id="PTHR45934:SF2">
    <property type="entry name" value="MONOOXYGENASE 1"/>
    <property type="match status" value="1"/>
</dbReference>
<reference evidence="5" key="2">
    <citation type="submission" date="2020-06" db="EMBL/GenBank/DDBJ databases">
        <title>Helianthus annuus Genome sequencing and assembly Release 2.</title>
        <authorList>
            <person name="Gouzy J."/>
            <person name="Langlade N."/>
            <person name="Munos S."/>
        </authorList>
    </citation>
    <scope>NUCLEOTIDE SEQUENCE</scope>
    <source>
        <tissue evidence="5">Leaves</tissue>
    </source>
</reference>
<dbReference type="AlphaFoldDB" id="A0A9K3JM73"/>
<evidence type="ECO:0000256" key="1">
    <source>
        <dbReference type="ARBA" id="ARBA00023002"/>
    </source>
</evidence>
<protein>
    <submittedName>
        <fullName evidence="5">FAD-binding domain, FAD/NAD(P)-binding domain superfamily</fullName>
    </submittedName>
</protein>
<dbReference type="PANTHER" id="PTHR45934">
    <property type="entry name" value="FAD/NAD(P)-BINDING OXIDOREDUCTASE FAMILY PROTEIN"/>
    <property type="match status" value="1"/>
</dbReference>
<dbReference type="EMBL" id="MNCJ02000317">
    <property type="protein sequence ID" value="KAF5817472.1"/>
    <property type="molecule type" value="Genomic_DNA"/>
</dbReference>
<gene>
    <name evidence="5" type="ORF">HanXRQr2_Chr02g0053361</name>
</gene>
<dbReference type="InterPro" id="IPR036188">
    <property type="entry name" value="FAD/NAD-bd_sf"/>
</dbReference>
<evidence type="ECO:0000256" key="3">
    <source>
        <dbReference type="ARBA" id="ARBA00024018"/>
    </source>
</evidence>
<evidence type="ECO:0000313" key="6">
    <source>
        <dbReference type="Proteomes" id="UP000215914"/>
    </source>
</evidence>
<dbReference type="Gramene" id="mRNA:HanXRQr2_Chr02g0053361">
    <property type="protein sequence ID" value="mRNA:HanXRQr2_Chr02g0053361"/>
    <property type="gene ID" value="HanXRQr2_Chr02g0053361"/>
</dbReference>
<sequence length="156" mass="17759">MFPLCTVRGLTNYPNGHSFDHEFARFWKDNILMDIIPIDDKLVHWFCLQPYIPKDERVWESPEGIRHLTLKLVSDHPDEILKMIKNTDMKSLSITHLRYRAPWELLTSTFCKGSVMVAGDAMHVMGPFIGQGGSAGLEDAVVLARTMTQMGLNNVE</sequence>
<evidence type="ECO:0000259" key="4">
    <source>
        <dbReference type="Pfam" id="PF01494"/>
    </source>
</evidence>
<name>A0A9K3JM73_HELAN</name>
<evidence type="ECO:0000256" key="2">
    <source>
        <dbReference type="ARBA" id="ARBA00023033"/>
    </source>
</evidence>
<reference evidence="5" key="1">
    <citation type="journal article" date="2017" name="Nature">
        <title>The sunflower genome provides insights into oil metabolism, flowering and Asterid evolution.</title>
        <authorList>
            <person name="Badouin H."/>
            <person name="Gouzy J."/>
            <person name="Grassa C.J."/>
            <person name="Murat F."/>
            <person name="Staton S.E."/>
            <person name="Cottret L."/>
            <person name="Lelandais-Briere C."/>
            <person name="Owens G.L."/>
            <person name="Carrere S."/>
            <person name="Mayjonade B."/>
            <person name="Legrand L."/>
            <person name="Gill N."/>
            <person name="Kane N.C."/>
            <person name="Bowers J.E."/>
            <person name="Hubner S."/>
            <person name="Bellec A."/>
            <person name="Berard A."/>
            <person name="Berges H."/>
            <person name="Blanchet N."/>
            <person name="Boniface M.C."/>
            <person name="Brunel D."/>
            <person name="Catrice O."/>
            <person name="Chaidir N."/>
            <person name="Claudel C."/>
            <person name="Donnadieu C."/>
            <person name="Faraut T."/>
            <person name="Fievet G."/>
            <person name="Helmstetter N."/>
            <person name="King M."/>
            <person name="Knapp S.J."/>
            <person name="Lai Z."/>
            <person name="Le Paslier M.C."/>
            <person name="Lippi Y."/>
            <person name="Lorenzon L."/>
            <person name="Mandel J.R."/>
            <person name="Marage G."/>
            <person name="Marchand G."/>
            <person name="Marquand E."/>
            <person name="Bret-Mestries E."/>
            <person name="Morien E."/>
            <person name="Nambeesan S."/>
            <person name="Nguyen T."/>
            <person name="Pegot-Espagnet P."/>
            <person name="Pouilly N."/>
            <person name="Raftis F."/>
            <person name="Sallet E."/>
            <person name="Schiex T."/>
            <person name="Thomas J."/>
            <person name="Vandecasteele C."/>
            <person name="Vares D."/>
            <person name="Vear F."/>
            <person name="Vautrin S."/>
            <person name="Crespi M."/>
            <person name="Mangin B."/>
            <person name="Burke J.M."/>
            <person name="Salse J."/>
            <person name="Munos S."/>
            <person name="Vincourt P."/>
            <person name="Rieseberg L.H."/>
            <person name="Langlade N.B."/>
        </authorList>
    </citation>
    <scope>NUCLEOTIDE SEQUENCE</scope>
    <source>
        <tissue evidence="5">Leaves</tissue>
    </source>
</reference>
<dbReference type="Pfam" id="PF01494">
    <property type="entry name" value="FAD_binding_3"/>
    <property type="match status" value="1"/>
</dbReference>
<comment type="caution">
    <text evidence="5">The sequence shown here is derived from an EMBL/GenBank/DDBJ whole genome shotgun (WGS) entry which is preliminary data.</text>
</comment>
<dbReference type="InterPro" id="IPR044560">
    <property type="entry name" value="MOase"/>
</dbReference>
<keyword evidence="2" id="KW-0503">Monooxygenase</keyword>
<dbReference type="PRINTS" id="PR00420">
    <property type="entry name" value="RNGMNOXGNASE"/>
</dbReference>
<keyword evidence="1" id="KW-0560">Oxidoreductase</keyword>
<dbReference type="Proteomes" id="UP000215914">
    <property type="component" value="Unassembled WGS sequence"/>
</dbReference>
<accession>A0A9K3JM73</accession>
<dbReference type="SUPFAM" id="SSF51905">
    <property type="entry name" value="FAD/NAD(P)-binding domain"/>
    <property type="match status" value="1"/>
</dbReference>
<dbReference type="GO" id="GO:0004497">
    <property type="term" value="F:monooxygenase activity"/>
    <property type="evidence" value="ECO:0007669"/>
    <property type="project" value="UniProtKB-KW"/>
</dbReference>
<feature type="domain" description="FAD-binding" evidence="4">
    <location>
        <begin position="79"/>
        <end position="147"/>
    </location>
</feature>
<dbReference type="Gene3D" id="3.50.50.60">
    <property type="entry name" value="FAD/NAD(P)-binding domain"/>
    <property type="match status" value="1"/>
</dbReference>
<evidence type="ECO:0000313" key="5">
    <source>
        <dbReference type="EMBL" id="KAF5817472.1"/>
    </source>
</evidence>
<comment type="similarity">
    <text evidence="3">Belongs to the 3-hydroxybenzoate 6-hydroxylase family.</text>
</comment>
<proteinExistence type="inferred from homology"/>
<dbReference type="InterPro" id="IPR002938">
    <property type="entry name" value="FAD-bd"/>
</dbReference>
<dbReference type="GO" id="GO:0071949">
    <property type="term" value="F:FAD binding"/>
    <property type="evidence" value="ECO:0007669"/>
    <property type="project" value="InterPro"/>
</dbReference>